<name>A0ABX0SDH2_9ACTN</name>
<evidence type="ECO:0008006" key="3">
    <source>
        <dbReference type="Google" id="ProtNLM"/>
    </source>
</evidence>
<sequence>MADALMLIDPQFGVHGLGLLESALPDARTWPAATISSMRALPQAYDALAGIRAEGVPPRVVVARAAGCNTGSRLLADGIVTRVLLIDPVATSTADGGFSEADRTDSQLLARLEQLANGAPIEPDPEALAIWTDPLIKRGFLPETAYGVLVRGMSRRPEAHAKLEAALRAVEKPRQPYDEQRWPPMQPEPGFDWLADLRDAPPGAATIWLSHDNVGRPPTARQAYLTASLPNVETVIQPWDELDFFVDPAPLAAAIREWLGSR</sequence>
<organism evidence="1 2">
    <name type="scientific">Brooklawnia cerclae</name>
    <dbReference type="NCBI Taxonomy" id="349934"/>
    <lineage>
        <taxon>Bacteria</taxon>
        <taxon>Bacillati</taxon>
        <taxon>Actinomycetota</taxon>
        <taxon>Actinomycetes</taxon>
        <taxon>Propionibacteriales</taxon>
        <taxon>Propionibacteriaceae</taxon>
        <taxon>Brooklawnia</taxon>
    </lineage>
</organism>
<dbReference type="Proteomes" id="UP000749311">
    <property type="component" value="Unassembled WGS sequence"/>
</dbReference>
<keyword evidence="2" id="KW-1185">Reference proteome</keyword>
<proteinExistence type="predicted"/>
<dbReference type="RefSeq" id="WP_167165443.1">
    <property type="nucleotide sequence ID" value="NZ_BAAAOO010000003.1"/>
</dbReference>
<gene>
    <name evidence="1" type="ORF">FB473_001088</name>
</gene>
<accession>A0ABX0SDH2</accession>
<evidence type="ECO:0000313" key="2">
    <source>
        <dbReference type="Proteomes" id="UP000749311"/>
    </source>
</evidence>
<dbReference type="InterPro" id="IPR029058">
    <property type="entry name" value="AB_hydrolase_fold"/>
</dbReference>
<reference evidence="1 2" key="1">
    <citation type="submission" date="2020-02" db="EMBL/GenBank/DDBJ databases">
        <title>Sequencing the genomes of 1000 actinobacteria strains.</title>
        <authorList>
            <person name="Klenk H.-P."/>
        </authorList>
    </citation>
    <scope>NUCLEOTIDE SEQUENCE [LARGE SCALE GENOMIC DNA]</scope>
    <source>
        <strain evidence="1 2">DSM 19609</strain>
    </source>
</reference>
<dbReference type="SUPFAM" id="SSF53474">
    <property type="entry name" value="alpha/beta-Hydrolases"/>
    <property type="match status" value="1"/>
</dbReference>
<evidence type="ECO:0000313" key="1">
    <source>
        <dbReference type="EMBL" id="NIH56443.1"/>
    </source>
</evidence>
<comment type="caution">
    <text evidence="1">The sequence shown here is derived from an EMBL/GenBank/DDBJ whole genome shotgun (WGS) entry which is preliminary data.</text>
</comment>
<dbReference type="Gene3D" id="3.40.50.1820">
    <property type="entry name" value="alpha/beta hydrolase"/>
    <property type="match status" value="1"/>
</dbReference>
<dbReference type="EMBL" id="JAAMOZ010000001">
    <property type="protein sequence ID" value="NIH56443.1"/>
    <property type="molecule type" value="Genomic_DNA"/>
</dbReference>
<protein>
    <recommendedName>
        <fullName evidence="3">Alpha/beta hydrolase</fullName>
    </recommendedName>
</protein>